<feature type="transmembrane region" description="Helical" evidence="2">
    <location>
        <begin position="53"/>
        <end position="73"/>
    </location>
</feature>
<keyword evidence="2" id="KW-1133">Transmembrane helix</keyword>
<dbReference type="PANTHER" id="PTHR30487">
    <property type="entry name" value="TYPE 4 PREPILIN-LIKE PROTEINS LEADER PEPTIDE-PROCESSING ENZYME"/>
    <property type="match status" value="1"/>
</dbReference>
<evidence type="ECO:0000256" key="2">
    <source>
        <dbReference type="SAM" id="Phobius"/>
    </source>
</evidence>
<feature type="transmembrane region" description="Helical" evidence="2">
    <location>
        <begin position="178"/>
        <end position="202"/>
    </location>
</feature>
<dbReference type="InterPro" id="IPR050882">
    <property type="entry name" value="Prepilin_peptidase/N-MTase"/>
</dbReference>
<gene>
    <name evidence="4" type="ORF">GCM10009740_09190</name>
</gene>
<protein>
    <recommendedName>
        <fullName evidence="3">Prepilin type IV endopeptidase peptidase domain-containing protein</fullName>
    </recommendedName>
</protein>
<keyword evidence="2" id="KW-0472">Membrane</keyword>
<accession>A0ABP5FEE6</accession>
<sequence length="237" mass="25149">MIPPMTWVDAPGTPWWFVVLLAVAGGAMGEVLRRRLAGGGYRLDDEVGPLPRVSSRVVPIALALLWGLLAWRFGPLSGWALTPAYLGFAFVAVALGWIDADVHRLPRGLTRPAYPLLVGQLAIASLASGDWEALRRAAVAGAVLWTIYFLLALVAALLGSGFGYGDVTLAGLVGLATGYIGVSTTLVASYASFILAGIYGVARLVLRRGTRKDDIAFGPWMLLGLLLSLVVQVRPLL</sequence>
<dbReference type="Proteomes" id="UP001501285">
    <property type="component" value="Unassembled WGS sequence"/>
</dbReference>
<name>A0ABP5FEE6_9MICO</name>
<evidence type="ECO:0000256" key="1">
    <source>
        <dbReference type="ARBA" id="ARBA00005801"/>
    </source>
</evidence>
<comment type="caution">
    <text evidence="4">The sequence shown here is derived from an EMBL/GenBank/DDBJ whole genome shotgun (WGS) entry which is preliminary data.</text>
</comment>
<dbReference type="PANTHER" id="PTHR30487:SF0">
    <property type="entry name" value="PREPILIN LEADER PEPTIDASE_N-METHYLTRANSFERASE-RELATED"/>
    <property type="match status" value="1"/>
</dbReference>
<comment type="similarity">
    <text evidence="1">Belongs to the peptidase A24 family.</text>
</comment>
<dbReference type="EMBL" id="BAAANB010000002">
    <property type="protein sequence ID" value="GAA2022432.1"/>
    <property type="molecule type" value="Genomic_DNA"/>
</dbReference>
<keyword evidence="2" id="KW-0812">Transmembrane</keyword>
<feature type="transmembrane region" description="Helical" evidence="2">
    <location>
        <begin position="79"/>
        <end position="98"/>
    </location>
</feature>
<reference evidence="5" key="1">
    <citation type="journal article" date="2019" name="Int. J. Syst. Evol. Microbiol.">
        <title>The Global Catalogue of Microorganisms (GCM) 10K type strain sequencing project: providing services to taxonomists for standard genome sequencing and annotation.</title>
        <authorList>
            <consortium name="The Broad Institute Genomics Platform"/>
            <consortium name="The Broad Institute Genome Sequencing Center for Infectious Disease"/>
            <person name="Wu L."/>
            <person name="Ma J."/>
        </authorList>
    </citation>
    <scope>NUCLEOTIDE SEQUENCE [LARGE SCALE GENOMIC DNA]</scope>
    <source>
        <strain evidence="5">JCM 14283</strain>
    </source>
</reference>
<organism evidence="4 5">
    <name type="scientific">Terrabacter terrae</name>
    <dbReference type="NCBI Taxonomy" id="318434"/>
    <lineage>
        <taxon>Bacteria</taxon>
        <taxon>Bacillati</taxon>
        <taxon>Actinomycetota</taxon>
        <taxon>Actinomycetes</taxon>
        <taxon>Micrococcales</taxon>
        <taxon>Intrasporangiaceae</taxon>
        <taxon>Terrabacter</taxon>
    </lineage>
</organism>
<feature type="transmembrane region" description="Helical" evidence="2">
    <location>
        <begin position="214"/>
        <end position="233"/>
    </location>
</feature>
<feature type="transmembrane region" description="Helical" evidence="2">
    <location>
        <begin position="15"/>
        <end position="32"/>
    </location>
</feature>
<feature type="transmembrane region" description="Helical" evidence="2">
    <location>
        <begin position="137"/>
        <end position="158"/>
    </location>
</feature>
<evidence type="ECO:0000259" key="3">
    <source>
        <dbReference type="Pfam" id="PF01478"/>
    </source>
</evidence>
<keyword evidence="5" id="KW-1185">Reference proteome</keyword>
<proteinExistence type="inferred from homology"/>
<dbReference type="Pfam" id="PF01478">
    <property type="entry name" value="Peptidase_A24"/>
    <property type="match status" value="1"/>
</dbReference>
<evidence type="ECO:0000313" key="5">
    <source>
        <dbReference type="Proteomes" id="UP001501285"/>
    </source>
</evidence>
<feature type="domain" description="Prepilin type IV endopeptidase peptidase" evidence="3">
    <location>
        <begin position="88"/>
        <end position="201"/>
    </location>
</feature>
<evidence type="ECO:0000313" key="4">
    <source>
        <dbReference type="EMBL" id="GAA2022432.1"/>
    </source>
</evidence>
<dbReference type="InterPro" id="IPR000045">
    <property type="entry name" value="Prepilin_IV_endopep_pep"/>
</dbReference>